<reference evidence="2 3" key="1">
    <citation type="submission" date="2014-02" db="EMBL/GenBank/DDBJ databases">
        <title>Transposable element dynamics among asymbiotic and ectomycorrhizal Amanita fungi.</title>
        <authorList>
            <consortium name="DOE Joint Genome Institute"/>
            <person name="Hess J."/>
            <person name="Skrede I."/>
            <person name="Wolfe B."/>
            <person name="LaButti K."/>
            <person name="Ohm R.A."/>
            <person name="Grigoriev I.V."/>
            <person name="Pringle A."/>
        </authorList>
    </citation>
    <scope>NUCLEOTIDE SEQUENCE [LARGE SCALE GENOMIC DNA]</scope>
    <source>
        <strain evidence="2 3">SKay4041</strain>
    </source>
</reference>
<protein>
    <submittedName>
        <fullName evidence="2">Uncharacterized protein</fullName>
    </submittedName>
</protein>
<dbReference type="Proteomes" id="UP000242287">
    <property type="component" value="Unassembled WGS sequence"/>
</dbReference>
<evidence type="ECO:0000256" key="1">
    <source>
        <dbReference type="SAM" id="SignalP"/>
    </source>
</evidence>
<gene>
    <name evidence="2" type="ORF">AMATHDRAFT_150565</name>
</gene>
<name>A0A2A9NIN7_9AGAR</name>
<proteinExistence type="predicted"/>
<evidence type="ECO:0000313" key="2">
    <source>
        <dbReference type="EMBL" id="PFH48117.1"/>
    </source>
</evidence>
<dbReference type="EMBL" id="KZ302076">
    <property type="protein sequence ID" value="PFH48117.1"/>
    <property type="molecule type" value="Genomic_DNA"/>
</dbReference>
<sequence>MKALFTTAALFISTVSLIGISNAAPQDVICIGPLCQPDPPDCKPGSLPLGSPGCWACCAAVAFCMGLSPQTTVTQVCPDICYSSPPLCPIHELPSGRPGCWGCCVPIVVCHEIAGVVCAAVCLPDPPTCPRNQAPSGMPNCWGCCQPVGNRHRG</sequence>
<organism evidence="2 3">
    <name type="scientific">Amanita thiersii Skay4041</name>
    <dbReference type="NCBI Taxonomy" id="703135"/>
    <lineage>
        <taxon>Eukaryota</taxon>
        <taxon>Fungi</taxon>
        <taxon>Dikarya</taxon>
        <taxon>Basidiomycota</taxon>
        <taxon>Agaricomycotina</taxon>
        <taxon>Agaricomycetes</taxon>
        <taxon>Agaricomycetidae</taxon>
        <taxon>Agaricales</taxon>
        <taxon>Pluteineae</taxon>
        <taxon>Amanitaceae</taxon>
        <taxon>Amanita</taxon>
    </lineage>
</organism>
<dbReference type="OrthoDB" id="3048367at2759"/>
<feature type="chain" id="PRO_5013061012" evidence="1">
    <location>
        <begin position="24"/>
        <end position="154"/>
    </location>
</feature>
<evidence type="ECO:0000313" key="3">
    <source>
        <dbReference type="Proteomes" id="UP000242287"/>
    </source>
</evidence>
<dbReference type="AlphaFoldDB" id="A0A2A9NIN7"/>
<keyword evidence="3" id="KW-1185">Reference proteome</keyword>
<accession>A0A2A9NIN7</accession>
<feature type="signal peptide" evidence="1">
    <location>
        <begin position="1"/>
        <end position="23"/>
    </location>
</feature>
<keyword evidence="1" id="KW-0732">Signal</keyword>